<protein>
    <submittedName>
        <fullName evidence="10">MFS transporter</fullName>
    </submittedName>
</protein>
<feature type="transmembrane region" description="Helical" evidence="8">
    <location>
        <begin position="107"/>
        <end position="128"/>
    </location>
</feature>
<evidence type="ECO:0000256" key="1">
    <source>
        <dbReference type="ARBA" id="ARBA00004651"/>
    </source>
</evidence>
<dbReference type="GO" id="GO:0005886">
    <property type="term" value="C:plasma membrane"/>
    <property type="evidence" value="ECO:0007669"/>
    <property type="project" value="UniProtKB-SubCell"/>
</dbReference>
<dbReference type="Proteomes" id="UP000553209">
    <property type="component" value="Unassembled WGS sequence"/>
</dbReference>
<evidence type="ECO:0000256" key="8">
    <source>
        <dbReference type="SAM" id="Phobius"/>
    </source>
</evidence>
<name>A0A7X6MGM1_9ACTN</name>
<dbReference type="InterPro" id="IPR011701">
    <property type="entry name" value="MFS"/>
</dbReference>
<dbReference type="AlphaFoldDB" id="A0A7X6MGM1"/>
<evidence type="ECO:0000313" key="11">
    <source>
        <dbReference type="Proteomes" id="UP000553209"/>
    </source>
</evidence>
<evidence type="ECO:0000256" key="7">
    <source>
        <dbReference type="SAM" id="MobiDB-lite"/>
    </source>
</evidence>
<keyword evidence="3" id="KW-1003">Cell membrane</keyword>
<keyword evidence="11" id="KW-1185">Reference proteome</keyword>
<feature type="transmembrane region" description="Helical" evidence="8">
    <location>
        <begin position="166"/>
        <end position="191"/>
    </location>
</feature>
<evidence type="ECO:0000256" key="4">
    <source>
        <dbReference type="ARBA" id="ARBA00022692"/>
    </source>
</evidence>
<gene>
    <name evidence="10" type="ORF">HGB44_25235</name>
</gene>
<comment type="caution">
    <text evidence="10">The sequence shown here is derived from an EMBL/GenBank/DDBJ whole genome shotgun (WGS) entry which is preliminary data.</text>
</comment>
<feature type="transmembrane region" description="Helical" evidence="8">
    <location>
        <begin position="359"/>
        <end position="385"/>
    </location>
</feature>
<dbReference type="EMBL" id="JAAXPG010000029">
    <property type="protein sequence ID" value="NKZ00948.1"/>
    <property type="molecule type" value="Genomic_DNA"/>
</dbReference>
<dbReference type="CDD" id="cd17321">
    <property type="entry name" value="MFS_MMR_MDR_like"/>
    <property type="match status" value="1"/>
</dbReference>
<feature type="domain" description="Major facilitator superfamily (MFS) profile" evidence="9">
    <location>
        <begin position="16"/>
        <end position="504"/>
    </location>
</feature>
<keyword evidence="6 8" id="KW-0472">Membrane</keyword>
<evidence type="ECO:0000256" key="5">
    <source>
        <dbReference type="ARBA" id="ARBA00022989"/>
    </source>
</evidence>
<accession>A0A7X6MGM1</accession>
<proteinExistence type="predicted"/>
<feature type="region of interest" description="Disordered" evidence="7">
    <location>
        <begin position="503"/>
        <end position="532"/>
    </location>
</feature>
<feature type="transmembrane region" description="Helical" evidence="8">
    <location>
        <begin position="479"/>
        <end position="499"/>
    </location>
</feature>
<evidence type="ECO:0000259" key="9">
    <source>
        <dbReference type="PROSITE" id="PS50850"/>
    </source>
</evidence>
<evidence type="ECO:0000256" key="6">
    <source>
        <dbReference type="ARBA" id="ARBA00023136"/>
    </source>
</evidence>
<keyword evidence="5 8" id="KW-1133">Transmembrane helix</keyword>
<organism evidence="10 11">
    <name type="scientific">Nocardiopsis alborubida</name>
    <dbReference type="NCBI Taxonomy" id="146802"/>
    <lineage>
        <taxon>Bacteria</taxon>
        <taxon>Bacillati</taxon>
        <taxon>Actinomycetota</taxon>
        <taxon>Actinomycetes</taxon>
        <taxon>Streptosporangiales</taxon>
        <taxon>Nocardiopsidaceae</taxon>
        <taxon>Nocardiopsis</taxon>
    </lineage>
</organism>
<keyword evidence="4 8" id="KW-0812">Transmembrane</keyword>
<feature type="transmembrane region" description="Helical" evidence="8">
    <location>
        <begin position="231"/>
        <end position="248"/>
    </location>
</feature>
<dbReference type="GO" id="GO:0022857">
    <property type="term" value="F:transmembrane transporter activity"/>
    <property type="evidence" value="ECO:0007669"/>
    <property type="project" value="InterPro"/>
</dbReference>
<evidence type="ECO:0000256" key="3">
    <source>
        <dbReference type="ARBA" id="ARBA00022475"/>
    </source>
</evidence>
<dbReference type="Gene3D" id="1.20.1250.20">
    <property type="entry name" value="MFS general substrate transporter like domains"/>
    <property type="match status" value="1"/>
</dbReference>
<feature type="compositionally biased region" description="Basic and acidic residues" evidence="7">
    <location>
        <begin position="503"/>
        <end position="512"/>
    </location>
</feature>
<comment type="subcellular location">
    <subcellularLocation>
        <location evidence="1">Cell membrane</location>
        <topology evidence="1">Multi-pass membrane protein</topology>
    </subcellularLocation>
</comment>
<dbReference type="PROSITE" id="PS50850">
    <property type="entry name" value="MFS"/>
    <property type="match status" value="1"/>
</dbReference>
<dbReference type="InterPro" id="IPR036259">
    <property type="entry name" value="MFS_trans_sf"/>
</dbReference>
<feature type="transmembrane region" description="Helical" evidence="8">
    <location>
        <begin position="334"/>
        <end position="353"/>
    </location>
</feature>
<reference evidence="10 11" key="1">
    <citation type="submission" date="2020-04" db="EMBL/GenBank/DDBJ databases">
        <title>MicrobeNet Type strains.</title>
        <authorList>
            <person name="Nicholson A.C."/>
        </authorList>
    </citation>
    <scope>NUCLEOTIDE SEQUENCE [LARGE SCALE GENOMIC DNA]</scope>
    <source>
        <strain evidence="10 11">ATCC 23612</strain>
    </source>
</reference>
<feature type="transmembrane region" description="Helical" evidence="8">
    <location>
        <begin position="269"/>
        <end position="290"/>
    </location>
</feature>
<dbReference type="RefSeq" id="WP_061081184.1">
    <property type="nucleotide sequence ID" value="NZ_JAAXPG010000029.1"/>
</dbReference>
<feature type="transmembrane region" description="Helical" evidence="8">
    <location>
        <begin position="203"/>
        <end position="219"/>
    </location>
</feature>
<dbReference type="Pfam" id="PF07690">
    <property type="entry name" value="MFS_1"/>
    <property type="match status" value="1"/>
</dbReference>
<evidence type="ECO:0000313" key="10">
    <source>
        <dbReference type="EMBL" id="NKZ00948.1"/>
    </source>
</evidence>
<keyword evidence="2" id="KW-0813">Transport</keyword>
<feature type="transmembrane region" description="Helical" evidence="8">
    <location>
        <begin position="140"/>
        <end position="160"/>
    </location>
</feature>
<sequence length="532" mass="53550">MATDVPPRAGPRQWLGLGLLTLPLFVLAVDASVLFLAGPHIGADLDPSPTQWLWAMDVYGFAIAGLLVTMGSVGDRIGRRRLLLIGSVVFAAASVWAALAHSPTALIAARAALGVAGATLMPSTLGLIRTMFRDDRQRTTAVAVWMTTFSVGVALGPLVGGALLEAFWWGAVFLVAVPFMLVVALLGPVLLPESRDPSATRTDAVSVVLSVAAVLGVVYGLKEMVVSGPDAAAAAVLAAGLTLGAVFARRQRTLETPLVDPVLFRSRTFRTALALLVVGVFAVTAVNFLVPQFLQSAAGLSPLRAGLLTVPVALSAIAGSLAAPALAGRWGPPAVVAGGALLSLAGYLLLAQVDAQGPLWALVAGGSLAVLGLSPTTVLTTDLVVSSAPEERSGSAAALSETSGELGVALGIAATGSLVSAVYRLRVEGLLPAGLPHDVLTAAREDIGSAVEAAAGLPSGTAGEVVAAAREAFGDAFTAVGYVCAAVAAGLAVLAAVGMRPRRAEGEERAGDADGAGRTGGSDGADRAREPS</sequence>
<feature type="transmembrane region" description="Helical" evidence="8">
    <location>
        <begin position="52"/>
        <end position="70"/>
    </location>
</feature>
<evidence type="ECO:0000256" key="2">
    <source>
        <dbReference type="ARBA" id="ARBA00022448"/>
    </source>
</evidence>
<dbReference type="PANTHER" id="PTHR42718:SF47">
    <property type="entry name" value="METHYL VIOLOGEN RESISTANCE PROTEIN SMVA"/>
    <property type="match status" value="1"/>
</dbReference>
<feature type="transmembrane region" description="Helical" evidence="8">
    <location>
        <begin position="82"/>
        <end position="101"/>
    </location>
</feature>
<dbReference type="InterPro" id="IPR020846">
    <property type="entry name" value="MFS_dom"/>
</dbReference>
<feature type="transmembrane region" description="Helical" evidence="8">
    <location>
        <begin position="14"/>
        <end position="37"/>
    </location>
</feature>
<dbReference type="SUPFAM" id="SSF103473">
    <property type="entry name" value="MFS general substrate transporter"/>
    <property type="match status" value="1"/>
</dbReference>
<dbReference type="PANTHER" id="PTHR42718">
    <property type="entry name" value="MAJOR FACILITATOR SUPERFAMILY MULTIDRUG TRANSPORTER MFSC"/>
    <property type="match status" value="1"/>
</dbReference>